<feature type="compositionally biased region" description="Polar residues" evidence="1">
    <location>
        <begin position="1"/>
        <end position="10"/>
    </location>
</feature>
<proteinExistence type="predicted"/>
<evidence type="ECO:0000256" key="1">
    <source>
        <dbReference type="SAM" id="MobiDB-lite"/>
    </source>
</evidence>
<reference evidence="2 3" key="1">
    <citation type="journal article" date="2013" name="Chin. Sci. Bull.">
        <title>Genome survey uncovers the secrets of sex and lifestyle in caterpillar fungus.</title>
        <authorList>
            <person name="Hu X."/>
            <person name="Zhang Y."/>
            <person name="Xiao G."/>
            <person name="Zheng P."/>
            <person name="Xia Y."/>
            <person name="Zhang X."/>
            <person name="St Leger R.J."/>
            <person name="Liu X."/>
            <person name="Wang C."/>
        </authorList>
    </citation>
    <scope>NUCLEOTIDE SEQUENCE [LARGE SCALE GENOMIC DNA]</scope>
    <source>
        <strain evidence="3">Co18 / CGMCC 3.14243</strain>
        <tissue evidence="2">Fruit-body</tissue>
    </source>
</reference>
<feature type="region of interest" description="Disordered" evidence="1">
    <location>
        <begin position="1"/>
        <end position="110"/>
    </location>
</feature>
<dbReference type="AlphaFoldDB" id="T5A543"/>
<sequence>MASAVESSPVHSPPGPDVKRPKGKPSSNPHSLEPTLLTKGPVRHPQEPLAPKVPPAASPSADATRALRGDAGKHANQRRPQTLLVGRPAPPRLAAPVGQPVGAQRVVAAP</sequence>
<protein>
    <submittedName>
        <fullName evidence="2">Uncharacterized protein</fullName>
    </submittedName>
</protein>
<dbReference type="Proteomes" id="UP000019374">
    <property type="component" value="Unassembled WGS sequence"/>
</dbReference>
<gene>
    <name evidence="2" type="ORF">OCS_06603</name>
</gene>
<dbReference type="EMBL" id="KE657319">
    <property type="protein sequence ID" value="EQK97683.1"/>
    <property type="molecule type" value="Genomic_DNA"/>
</dbReference>
<accession>T5A543</accession>
<dbReference type="OrthoDB" id="551302at2759"/>
<organism evidence="2 3">
    <name type="scientific">Ophiocordyceps sinensis (strain Co18 / CGMCC 3.14243)</name>
    <name type="common">Yarsagumba caterpillar fungus</name>
    <name type="synonym">Hirsutella sinensis</name>
    <dbReference type="NCBI Taxonomy" id="911162"/>
    <lineage>
        <taxon>Eukaryota</taxon>
        <taxon>Fungi</taxon>
        <taxon>Dikarya</taxon>
        <taxon>Ascomycota</taxon>
        <taxon>Pezizomycotina</taxon>
        <taxon>Sordariomycetes</taxon>
        <taxon>Hypocreomycetidae</taxon>
        <taxon>Hypocreales</taxon>
        <taxon>Ophiocordycipitaceae</taxon>
        <taxon>Ophiocordyceps</taxon>
    </lineage>
</organism>
<evidence type="ECO:0000313" key="3">
    <source>
        <dbReference type="Proteomes" id="UP000019374"/>
    </source>
</evidence>
<evidence type="ECO:0000313" key="2">
    <source>
        <dbReference type="EMBL" id="EQK97683.1"/>
    </source>
</evidence>
<dbReference type="HOGENOM" id="CLU_2171781_0_0_1"/>
<name>T5A543_OPHSC</name>